<dbReference type="AlphaFoldDB" id="A0A0C2CSC5"/>
<gene>
    <name evidence="1" type="ORF">DB30_01260</name>
</gene>
<name>A0A0C2CSC5_9BACT</name>
<evidence type="ECO:0000313" key="1">
    <source>
        <dbReference type="EMBL" id="KIG12550.1"/>
    </source>
</evidence>
<evidence type="ECO:0000313" key="2">
    <source>
        <dbReference type="Proteomes" id="UP000031599"/>
    </source>
</evidence>
<dbReference type="Proteomes" id="UP000031599">
    <property type="component" value="Unassembled WGS sequence"/>
</dbReference>
<dbReference type="EMBL" id="JMCC02000126">
    <property type="protein sequence ID" value="KIG12550.1"/>
    <property type="molecule type" value="Genomic_DNA"/>
</dbReference>
<sequence>MPSADALLDARLARGWLPTPTATRDGDVIMGHAACRFPPKST</sequence>
<protein>
    <submittedName>
        <fullName evidence="1">Uncharacterized protein</fullName>
    </submittedName>
</protein>
<reference evidence="1 2" key="1">
    <citation type="submission" date="2014-12" db="EMBL/GenBank/DDBJ databases">
        <title>Genome assembly of Enhygromyxa salina DSM 15201.</title>
        <authorList>
            <person name="Sharma G."/>
            <person name="Subramanian S."/>
        </authorList>
    </citation>
    <scope>NUCLEOTIDE SEQUENCE [LARGE SCALE GENOMIC DNA]</scope>
    <source>
        <strain evidence="1 2">DSM 15201</strain>
    </source>
</reference>
<accession>A0A0C2CSC5</accession>
<organism evidence="1 2">
    <name type="scientific">Enhygromyxa salina</name>
    <dbReference type="NCBI Taxonomy" id="215803"/>
    <lineage>
        <taxon>Bacteria</taxon>
        <taxon>Pseudomonadati</taxon>
        <taxon>Myxococcota</taxon>
        <taxon>Polyangia</taxon>
        <taxon>Nannocystales</taxon>
        <taxon>Nannocystaceae</taxon>
        <taxon>Enhygromyxa</taxon>
    </lineage>
</organism>
<comment type="caution">
    <text evidence="1">The sequence shown here is derived from an EMBL/GenBank/DDBJ whole genome shotgun (WGS) entry which is preliminary data.</text>
</comment>
<proteinExistence type="predicted"/>